<evidence type="ECO:0000313" key="2">
    <source>
        <dbReference type="Proteomes" id="UP000192872"/>
    </source>
</evidence>
<protein>
    <recommendedName>
        <fullName evidence="3">DUF309 domain-containing protein</fullName>
    </recommendedName>
</protein>
<reference evidence="1 2" key="1">
    <citation type="journal article" date="2017" name="Water Res.">
        <title>Comammox in drinking water systems.</title>
        <authorList>
            <person name="Wang Y."/>
            <person name="Ma L."/>
            <person name="Mao Y."/>
            <person name="Jiang X."/>
            <person name="Xia Y."/>
            <person name="Yu K."/>
            <person name="Li B."/>
            <person name="Zhang T."/>
        </authorList>
    </citation>
    <scope>NUCLEOTIDE SEQUENCE [LARGE SCALE GENOMIC DNA]</scope>
    <source>
        <strain evidence="1">SG_bin8</strain>
    </source>
</reference>
<proteinExistence type="predicted"/>
<evidence type="ECO:0008006" key="3">
    <source>
        <dbReference type="Google" id="ProtNLM"/>
    </source>
</evidence>
<dbReference type="EMBL" id="LWDL01000022">
    <property type="protein sequence ID" value="OQW51057.1"/>
    <property type="molecule type" value="Genomic_DNA"/>
</dbReference>
<dbReference type="InterPro" id="IPR023203">
    <property type="entry name" value="TTHA0068_sf"/>
</dbReference>
<sequence>MSDAGIALPGHAYVPGVSPRHDDDAFAALRHTAHSNMSVQELASSEAFRAGLHFFHMGYYWEAHEVLEPVWLATPAASAERHVVQALIQLANARLKVEMGRRRAVIRLCDMVSAHLAEAGRTGRAQIMGVSLVELKRICDDIRFEINVL</sequence>
<dbReference type="InterPro" id="IPR005500">
    <property type="entry name" value="DUF309"/>
</dbReference>
<dbReference type="Pfam" id="PF03745">
    <property type="entry name" value="DUF309"/>
    <property type="match status" value="1"/>
</dbReference>
<accession>A0A1W9HUU6</accession>
<dbReference type="Proteomes" id="UP000192872">
    <property type="component" value="Unassembled WGS sequence"/>
</dbReference>
<dbReference type="SUPFAM" id="SSF140663">
    <property type="entry name" value="TTHA0068-like"/>
    <property type="match status" value="1"/>
</dbReference>
<comment type="caution">
    <text evidence="1">The sequence shown here is derived from an EMBL/GenBank/DDBJ whole genome shotgun (WGS) entry which is preliminary data.</text>
</comment>
<name>A0A1W9HUU6_9HYPH</name>
<dbReference type="AlphaFoldDB" id="A0A1W9HUU6"/>
<dbReference type="RefSeq" id="WP_376801890.1">
    <property type="nucleotide sequence ID" value="NZ_DBNB01000003.1"/>
</dbReference>
<dbReference type="STRING" id="1827387.A4S15_12605"/>
<dbReference type="Gene3D" id="1.10.3450.10">
    <property type="entry name" value="TTHA0068-like"/>
    <property type="match status" value="1"/>
</dbReference>
<gene>
    <name evidence="1" type="ORF">A4S15_12605</name>
</gene>
<organism evidence="1 2">
    <name type="scientific">Candidatus Raskinella chloraquaticus</name>
    <dbReference type="NCBI Taxonomy" id="1951219"/>
    <lineage>
        <taxon>Bacteria</taxon>
        <taxon>Pseudomonadati</taxon>
        <taxon>Pseudomonadota</taxon>
        <taxon>Alphaproteobacteria</taxon>
        <taxon>Hyphomicrobiales</taxon>
        <taxon>Phreatobacteraceae</taxon>
        <taxon>Candidatus Raskinella</taxon>
    </lineage>
</organism>
<evidence type="ECO:0000313" key="1">
    <source>
        <dbReference type="EMBL" id="OQW51057.1"/>
    </source>
</evidence>